<dbReference type="GO" id="GO:0008270">
    <property type="term" value="F:zinc ion binding"/>
    <property type="evidence" value="ECO:0007669"/>
    <property type="project" value="UniProtKB-KW"/>
</dbReference>
<dbReference type="GO" id="GO:0006979">
    <property type="term" value="P:response to oxidative stress"/>
    <property type="evidence" value="ECO:0007669"/>
    <property type="project" value="UniProtKB-ARBA"/>
</dbReference>
<evidence type="ECO:0000256" key="9">
    <source>
        <dbReference type="ARBA" id="ARBA00023125"/>
    </source>
</evidence>
<dbReference type="GO" id="GO:0140078">
    <property type="term" value="F:class I DNA-(apurinic or apyrimidinic site) endonuclease activity"/>
    <property type="evidence" value="ECO:0007669"/>
    <property type="project" value="UniProtKB-EC"/>
</dbReference>
<dbReference type="PANTHER" id="PTHR42697:SF3">
    <property type="entry name" value="ENDONUCLEASE 8 1"/>
    <property type="match status" value="1"/>
</dbReference>
<keyword evidence="19" id="KW-1185">Reference proteome</keyword>
<evidence type="ECO:0000313" key="18">
    <source>
        <dbReference type="EMBL" id="SHI55185.1"/>
    </source>
</evidence>
<dbReference type="Pfam" id="PF01149">
    <property type="entry name" value="Fapy_DNA_glyco"/>
    <property type="match status" value="1"/>
</dbReference>
<keyword evidence="4" id="KW-0479">Metal-binding</keyword>
<keyword evidence="7" id="KW-0378">Hydrolase</keyword>
<keyword evidence="18" id="KW-0540">Nuclease</keyword>
<dbReference type="SMART" id="SM01232">
    <property type="entry name" value="H2TH"/>
    <property type="match status" value="1"/>
</dbReference>
<keyword evidence="11" id="KW-0456">Lyase</keyword>
<evidence type="ECO:0000256" key="11">
    <source>
        <dbReference type="ARBA" id="ARBA00023239"/>
    </source>
</evidence>
<evidence type="ECO:0000256" key="7">
    <source>
        <dbReference type="ARBA" id="ARBA00022801"/>
    </source>
</evidence>
<evidence type="ECO:0000256" key="2">
    <source>
        <dbReference type="ARBA" id="ARBA00009409"/>
    </source>
</evidence>
<evidence type="ECO:0000256" key="13">
    <source>
        <dbReference type="ARBA" id="ARBA00023295"/>
    </source>
</evidence>
<dbReference type="SMART" id="SM00898">
    <property type="entry name" value="Fapy_DNA_glyco"/>
    <property type="match status" value="1"/>
</dbReference>
<keyword evidence="10" id="KW-0234">DNA repair</keyword>
<dbReference type="InterPro" id="IPR035937">
    <property type="entry name" value="FPG_N"/>
</dbReference>
<keyword evidence="5" id="KW-0227">DNA damage</keyword>
<evidence type="ECO:0000256" key="10">
    <source>
        <dbReference type="ARBA" id="ARBA00023204"/>
    </source>
</evidence>
<dbReference type="GO" id="GO:0008534">
    <property type="term" value="F:oxidized purine nucleobase lesion DNA N-glycosylase activity"/>
    <property type="evidence" value="ECO:0007669"/>
    <property type="project" value="UniProtKB-ARBA"/>
</dbReference>
<sequence>MPEGHVIHRLAAALTDTFGGRAVSVTSPQRRFDTSLLDGTVLERGEAVGKHLFVDFANARVVHIHLGLIGKLGFADYAEPWGQVRLRITDGVTAADLRGPQWCRLLTPGERDAVIDASGPDPLRPDADPARGYARLKRSGKSIAALLMDQRVAAGVGNIFRAEVLFRHRINPMTPGRDIDPRTWRIVWDDLVNLMGHGVVHGRIDTVLDVHGPEAQGRPARVDRHGGEVYVYRRADQPCLVCGTPVRCATLEGRNLYWCPRCQRRKSAARP</sequence>
<evidence type="ECO:0000259" key="17">
    <source>
        <dbReference type="PROSITE" id="PS51068"/>
    </source>
</evidence>
<accession>A0A1M6C2A6</accession>
<evidence type="ECO:0000256" key="8">
    <source>
        <dbReference type="ARBA" id="ARBA00022833"/>
    </source>
</evidence>
<evidence type="ECO:0000256" key="14">
    <source>
        <dbReference type="ARBA" id="ARBA00044632"/>
    </source>
</evidence>
<keyword evidence="18" id="KW-0255">Endonuclease</keyword>
<dbReference type="PROSITE" id="PS51068">
    <property type="entry name" value="FPG_CAT"/>
    <property type="match status" value="1"/>
</dbReference>
<dbReference type="Proteomes" id="UP000184512">
    <property type="component" value="Unassembled WGS sequence"/>
</dbReference>
<dbReference type="GO" id="GO:0000703">
    <property type="term" value="F:oxidized pyrimidine nucleobase lesion DNA N-glycosylase activity"/>
    <property type="evidence" value="ECO:0007669"/>
    <property type="project" value="TreeGrafter"/>
</dbReference>
<dbReference type="SUPFAM" id="SSF57716">
    <property type="entry name" value="Glucocorticoid receptor-like (DNA-binding domain)"/>
    <property type="match status" value="1"/>
</dbReference>
<comment type="cofactor">
    <cofactor evidence="1">
        <name>Zn(2+)</name>
        <dbReference type="ChEBI" id="CHEBI:29105"/>
    </cofactor>
</comment>
<dbReference type="GO" id="GO:0003690">
    <property type="term" value="F:double-stranded DNA binding"/>
    <property type="evidence" value="ECO:0007669"/>
    <property type="project" value="UniProtKB-ARBA"/>
</dbReference>
<dbReference type="FunFam" id="1.10.8.50:FF:000003">
    <property type="entry name" value="Formamidopyrimidine-DNA glycosylase"/>
    <property type="match status" value="1"/>
</dbReference>
<dbReference type="InterPro" id="IPR015887">
    <property type="entry name" value="DNA_glyclase_Znf_dom_DNA_BS"/>
</dbReference>
<keyword evidence="6 15" id="KW-0863">Zinc-finger</keyword>
<evidence type="ECO:0000256" key="3">
    <source>
        <dbReference type="ARBA" id="ARBA00012720"/>
    </source>
</evidence>
<dbReference type="Pfam" id="PF06831">
    <property type="entry name" value="H2TH"/>
    <property type="match status" value="1"/>
</dbReference>
<protein>
    <recommendedName>
        <fullName evidence="3">DNA-(apurinic or apyrimidinic site) lyase</fullName>
        <ecNumber evidence="3">4.2.99.18</ecNumber>
    </recommendedName>
</protein>
<reference evidence="18 19" key="1">
    <citation type="submission" date="2016-11" db="EMBL/GenBank/DDBJ databases">
        <authorList>
            <person name="Jaros S."/>
            <person name="Januszkiewicz K."/>
            <person name="Wedrychowicz H."/>
        </authorList>
    </citation>
    <scope>NUCLEOTIDE SEQUENCE [LARGE SCALE GENOMIC DNA]</scope>
    <source>
        <strain evidence="18 19">DSM 12906</strain>
    </source>
</reference>
<dbReference type="OrthoDB" id="9800855at2"/>
<comment type="catalytic activity">
    <reaction evidence="14">
        <text>2'-deoxyribonucleotide-(2'-deoxyribose 5'-phosphate)-2'-deoxyribonucleotide-DNA = a 3'-end 2'-deoxyribonucleotide-(2,3-dehydro-2,3-deoxyribose 5'-phosphate)-DNA + a 5'-end 5'-phospho-2'-deoxyribonucleoside-DNA + H(+)</text>
        <dbReference type="Rhea" id="RHEA:66592"/>
        <dbReference type="Rhea" id="RHEA-COMP:13180"/>
        <dbReference type="Rhea" id="RHEA-COMP:16897"/>
        <dbReference type="Rhea" id="RHEA-COMP:17067"/>
        <dbReference type="ChEBI" id="CHEBI:15378"/>
        <dbReference type="ChEBI" id="CHEBI:136412"/>
        <dbReference type="ChEBI" id="CHEBI:157695"/>
        <dbReference type="ChEBI" id="CHEBI:167181"/>
        <dbReference type="EC" id="4.2.99.18"/>
    </reaction>
</comment>
<gene>
    <name evidence="18" type="ORF">SAMN02745244_00592</name>
</gene>
<dbReference type="SUPFAM" id="SSF81624">
    <property type="entry name" value="N-terminal domain of MutM-like DNA repair proteins"/>
    <property type="match status" value="1"/>
</dbReference>
<dbReference type="PROSITE" id="PS01242">
    <property type="entry name" value="ZF_FPG_1"/>
    <property type="match status" value="1"/>
</dbReference>
<keyword evidence="12" id="KW-0511">Multifunctional enzyme</keyword>
<evidence type="ECO:0000313" key="19">
    <source>
        <dbReference type="Proteomes" id="UP000184512"/>
    </source>
</evidence>
<feature type="domain" description="Formamidopyrimidine-DNA glycosylase catalytic" evidence="17">
    <location>
        <begin position="2"/>
        <end position="95"/>
    </location>
</feature>
<evidence type="ECO:0000259" key="16">
    <source>
        <dbReference type="PROSITE" id="PS51066"/>
    </source>
</evidence>
<evidence type="ECO:0000256" key="15">
    <source>
        <dbReference type="PROSITE-ProRule" id="PRU00391"/>
    </source>
</evidence>
<dbReference type="Gene3D" id="3.20.190.10">
    <property type="entry name" value="MutM-like, N-terminal"/>
    <property type="match status" value="1"/>
</dbReference>
<dbReference type="RefSeq" id="WP_073186064.1">
    <property type="nucleotide sequence ID" value="NZ_FQZG01000008.1"/>
</dbReference>
<feature type="domain" description="FPG-type" evidence="16">
    <location>
        <begin position="230"/>
        <end position="264"/>
    </location>
</feature>
<comment type="similarity">
    <text evidence="2">Belongs to the FPG family.</text>
</comment>
<dbReference type="InterPro" id="IPR012319">
    <property type="entry name" value="FPG_cat"/>
</dbReference>
<name>A0A1M6C2A6_9ACTN</name>
<dbReference type="InterPro" id="IPR015886">
    <property type="entry name" value="H2TH_FPG"/>
</dbReference>
<dbReference type="SUPFAM" id="SSF46946">
    <property type="entry name" value="S13-like H2TH domain"/>
    <property type="match status" value="1"/>
</dbReference>
<dbReference type="EMBL" id="FQZG01000008">
    <property type="protein sequence ID" value="SHI55185.1"/>
    <property type="molecule type" value="Genomic_DNA"/>
</dbReference>
<dbReference type="InterPro" id="IPR010663">
    <property type="entry name" value="Znf_FPG/IleRS"/>
</dbReference>
<dbReference type="EC" id="4.2.99.18" evidence="3"/>
<keyword evidence="9" id="KW-0238">DNA-binding</keyword>
<dbReference type="Pfam" id="PF06827">
    <property type="entry name" value="zf-FPG_IleRS"/>
    <property type="match status" value="1"/>
</dbReference>
<evidence type="ECO:0000256" key="5">
    <source>
        <dbReference type="ARBA" id="ARBA00022763"/>
    </source>
</evidence>
<organism evidence="18 19">
    <name type="scientific">Tessaracoccus bendigoensis DSM 12906</name>
    <dbReference type="NCBI Taxonomy" id="1123357"/>
    <lineage>
        <taxon>Bacteria</taxon>
        <taxon>Bacillati</taxon>
        <taxon>Actinomycetota</taxon>
        <taxon>Actinomycetes</taxon>
        <taxon>Propionibacteriales</taxon>
        <taxon>Propionibacteriaceae</taxon>
        <taxon>Tessaracoccus</taxon>
    </lineage>
</organism>
<dbReference type="GO" id="GO:0003684">
    <property type="term" value="F:damaged DNA binding"/>
    <property type="evidence" value="ECO:0007669"/>
    <property type="project" value="InterPro"/>
</dbReference>
<dbReference type="InterPro" id="IPR000214">
    <property type="entry name" value="Znf_DNA_glyclase/AP_lyase"/>
</dbReference>
<dbReference type="PANTHER" id="PTHR42697">
    <property type="entry name" value="ENDONUCLEASE 8"/>
    <property type="match status" value="1"/>
</dbReference>
<dbReference type="GO" id="GO:0006284">
    <property type="term" value="P:base-excision repair"/>
    <property type="evidence" value="ECO:0007669"/>
    <property type="project" value="InterPro"/>
</dbReference>
<dbReference type="InterPro" id="IPR010979">
    <property type="entry name" value="Ribosomal_uS13-like_H2TH"/>
</dbReference>
<dbReference type="AlphaFoldDB" id="A0A1M6C2A6"/>
<dbReference type="CDD" id="cd08970">
    <property type="entry name" value="AcNei1_N"/>
    <property type="match status" value="1"/>
</dbReference>
<proteinExistence type="inferred from homology"/>
<dbReference type="Gene3D" id="1.10.8.50">
    <property type="match status" value="1"/>
</dbReference>
<evidence type="ECO:0000256" key="1">
    <source>
        <dbReference type="ARBA" id="ARBA00001947"/>
    </source>
</evidence>
<keyword evidence="13" id="KW-0326">Glycosidase</keyword>
<dbReference type="STRING" id="1123357.SAMN02745244_00592"/>
<evidence type="ECO:0000256" key="6">
    <source>
        <dbReference type="ARBA" id="ARBA00022771"/>
    </source>
</evidence>
<evidence type="ECO:0000256" key="12">
    <source>
        <dbReference type="ARBA" id="ARBA00023268"/>
    </source>
</evidence>
<keyword evidence="8" id="KW-0862">Zinc</keyword>
<evidence type="ECO:0000256" key="4">
    <source>
        <dbReference type="ARBA" id="ARBA00022723"/>
    </source>
</evidence>
<dbReference type="PROSITE" id="PS51066">
    <property type="entry name" value="ZF_FPG_2"/>
    <property type="match status" value="1"/>
</dbReference>